<evidence type="ECO:0000313" key="4">
    <source>
        <dbReference type="Proteomes" id="UP000036947"/>
    </source>
</evidence>
<feature type="region of interest" description="Disordered" evidence="1">
    <location>
        <begin position="309"/>
        <end position="328"/>
    </location>
</feature>
<dbReference type="Pfam" id="PF07985">
    <property type="entry name" value="SRR1"/>
    <property type="match status" value="1"/>
</dbReference>
<dbReference type="OrthoDB" id="5230585at2759"/>
<comment type="caution">
    <text evidence="3">The sequence shown here is derived from an EMBL/GenBank/DDBJ whole genome shotgun (WGS) entry which is preliminary data.</text>
</comment>
<dbReference type="AlphaFoldDB" id="A0A0L0N9K1"/>
<feature type="domain" description="SRR1-like" evidence="2">
    <location>
        <begin position="169"/>
        <end position="287"/>
    </location>
</feature>
<accession>A0A0L0N9K1</accession>
<organism evidence="3 4">
    <name type="scientific">Tolypocladium ophioglossoides (strain CBS 100239)</name>
    <name type="common">Snaketongue truffleclub</name>
    <name type="synonym">Elaphocordyceps ophioglossoides</name>
    <dbReference type="NCBI Taxonomy" id="1163406"/>
    <lineage>
        <taxon>Eukaryota</taxon>
        <taxon>Fungi</taxon>
        <taxon>Dikarya</taxon>
        <taxon>Ascomycota</taxon>
        <taxon>Pezizomycotina</taxon>
        <taxon>Sordariomycetes</taxon>
        <taxon>Hypocreomycetidae</taxon>
        <taxon>Hypocreales</taxon>
        <taxon>Ophiocordycipitaceae</taxon>
        <taxon>Tolypocladium</taxon>
    </lineage>
</organism>
<feature type="region of interest" description="Disordered" evidence="1">
    <location>
        <begin position="1"/>
        <end position="31"/>
    </location>
</feature>
<name>A0A0L0N9K1_TOLOC</name>
<protein>
    <recommendedName>
        <fullName evidence="2">SRR1-like domain-containing protein</fullName>
    </recommendedName>
</protein>
<dbReference type="Proteomes" id="UP000036947">
    <property type="component" value="Unassembled WGS sequence"/>
</dbReference>
<dbReference type="PANTHER" id="PTHR42080">
    <property type="entry name" value="SRR1 DOMAIN-CONTAINING PROTEIN"/>
    <property type="match status" value="1"/>
</dbReference>
<evidence type="ECO:0000256" key="1">
    <source>
        <dbReference type="SAM" id="MobiDB-lite"/>
    </source>
</evidence>
<dbReference type="PANTHER" id="PTHR42080:SF3">
    <property type="entry name" value="SRR1-LIKE DOMAIN-CONTAINING PROTEIN"/>
    <property type="match status" value="1"/>
</dbReference>
<sequence>MGDKADSVNGALRHDGDASEERLKRGEKRQKQAEYAARVWELYNEGRPMYWRELLEDLQRQLDERPPRTSFNVTGLDGERRSMPWIHFEREGKITEAAMRFETIQGIVEPAPFCAHYLEDGIFPVTICSMMREDGRSRNEGITTEAVTSAWDEYIEKLAHSETWRQLEETLSKATFPRRIDKIVGFGLGEMTSIDGPCGLPEEGRGRTCMQHALVLSLARLLEDRTGVKVECHVQDPGYTSRCKQALAAKGIKVAEPETGFLLVDEATLVFSVSPNVPVRQIIADLTRPAAMIWYPVREEEKREWTRGSDGTWIRHSTHDGPELTSTAGDGQGVHTAAISAGLEVLWGAGGFCAEGRQ</sequence>
<dbReference type="InterPro" id="IPR012942">
    <property type="entry name" value="SRR1-like"/>
</dbReference>
<keyword evidence="4" id="KW-1185">Reference proteome</keyword>
<dbReference type="EMBL" id="LFRF01000012">
    <property type="protein sequence ID" value="KND90679.1"/>
    <property type="molecule type" value="Genomic_DNA"/>
</dbReference>
<reference evidence="3 4" key="1">
    <citation type="journal article" date="2015" name="BMC Genomics">
        <title>The genome of the truffle-parasite Tolypocladium ophioglossoides and the evolution of antifungal peptaibiotics.</title>
        <authorList>
            <person name="Quandt C.A."/>
            <person name="Bushley K.E."/>
            <person name="Spatafora J.W."/>
        </authorList>
    </citation>
    <scope>NUCLEOTIDE SEQUENCE [LARGE SCALE GENOMIC DNA]</scope>
    <source>
        <strain evidence="3 4">CBS 100239</strain>
    </source>
</reference>
<proteinExistence type="predicted"/>
<evidence type="ECO:0000259" key="2">
    <source>
        <dbReference type="Pfam" id="PF07985"/>
    </source>
</evidence>
<gene>
    <name evidence="3" type="ORF">TOPH_04815</name>
</gene>
<evidence type="ECO:0000313" key="3">
    <source>
        <dbReference type="EMBL" id="KND90679.1"/>
    </source>
</evidence>